<evidence type="ECO:0000313" key="2">
    <source>
        <dbReference type="Proteomes" id="UP000030403"/>
    </source>
</evidence>
<sequence length="29" mass="3252">MRKVISFAKSVIPHAESDKSGRCFAWGSR</sequence>
<dbReference type="Proteomes" id="UP000030403">
    <property type="component" value="Unassembled WGS sequence"/>
</dbReference>
<gene>
    <name evidence="1" type="ORF">N783_01260</name>
</gene>
<accession>A0A0A5GFZ8</accession>
<reference evidence="1 2" key="1">
    <citation type="submission" date="2013-08" db="EMBL/GenBank/DDBJ databases">
        <authorList>
            <person name="Huang J."/>
            <person name="Wang G."/>
        </authorList>
    </citation>
    <scope>NUCLEOTIDE SEQUENCE [LARGE SCALE GENOMIC DNA]</scope>
    <source>
        <strain evidence="1 2">BH030004</strain>
    </source>
</reference>
<proteinExistence type="predicted"/>
<name>A0A0A5GFZ8_9BACI</name>
<comment type="caution">
    <text evidence="1">The sequence shown here is derived from an EMBL/GenBank/DDBJ whole genome shotgun (WGS) entry which is preliminary data.</text>
</comment>
<organism evidence="1 2">
    <name type="scientific">Pontibacillus marinus BH030004 = DSM 16465</name>
    <dbReference type="NCBI Taxonomy" id="1385511"/>
    <lineage>
        <taxon>Bacteria</taxon>
        <taxon>Bacillati</taxon>
        <taxon>Bacillota</taxon>
        <taxon>Bacilli</taxon>
        <taxon>Bacillales</taxon>
        <taxon>Bacillaceae</taxon>
        <taxon>Pontibacillus</taxon>
    </lineage>
</organism>
<evidence type="ECO:0000313" key="1">
    <source>
        <dbReference type="EMBL" id="KGX90148.1"/>
    </source>
</evidence>
<protein>
    <submittedName>
        <fullName evidence="1">Uncharacterized protein</fullName>
    </submittedName>
</protein>
<dbReference type="AlphaFoldDB" id="A0A0A5GFZ8"/>
<keyword evidence="2" id="KW-1185">Reference proteome</keyword>
<dbReference type="EMBL" id="AVPF01000009">
    <property type="protein sequence ID" value="KGX90148.1"/>
    <property type="molecule type" value="Genomic_DNA"/>
</dbReference>